<dbReference type="Proteomes" id="UP000054172">
    <property type="component" value="Unassembled WGS sequence"/>
</dbReference>
<evidence type="ECO:0000259" key="7">
    <source>
        <dbReference type="Pfam" id="PF08281"/>
    </source>
</evidence>
<dbReference type="GO" id="GO:0016987">
    <property type="term" value="F:sigma factor activity"/>
    <property type="evidence" value="ECO:0007669"/>
    <property type="project" value="UniProtKB-KW"/>
</dbReference>
<dbReference type="InterPro" id="IPR013325">
    <property type="entry name" value="RNA_pol_sigma_r2"/>
</dbReference>
<evidence type="ECO:0000256" key="2">
    <source>
        <dbReference type="ARBA" id="ARBA00023015"/>
    </source>
</evidence>
<comment type="similarity">
    <text evidence="1">Belongs to the sigma-70 factor family. ECF subfamily.</text>
</comment>
<dbReference type="SUPFAM" id="SSF88946">
    <property type="entry name" value="Sigma2 domain of RNA polymerase sigma factors"/>
    <property type="match status" value="1"/>
</dbReference>
<dbReference type="PANTHER" id="PTHR43133">
    <property type="entry name" value="RNA POLYMERASE ECF-TYPE SIGMA FACTO"/>
    <property type="match status" value="1"/>
</dbReference>
<keyword evidence="3" id="KW-0731">Sigma factor</keyword>
<dbReference type="Gene3D" id="1.10.1740.10">
    <property type="match status" value="1"/>
</dbReference>
<gene>
    <name evidence="8" type="ORF">AL399_05980</name>
</gene>
<keyword evidence="5" id="KW-0804">Transcription</keyword>
<dbReference type="PANTHER" id="PTHR43133:SF8">
    <property type="entry name" value="RNA POLYMERASE SIGMA FACTOR HI_1459-RELATED"/>
    <property type="match status" value="1"/>
</dbReference>
<feature type="domain" description="RNA polymerase sigma-70 region 2" evidence="6">
    <location>
        <begin position="10"/>
        <end position="74"/>
    </location>
</feature>
<evidence type="ECO:0000256" key="4">
    <source>
        <dbReference type="ARBA" id="ARBA00023125"/>
    </source>
</evidence>
<dbReference type="InterPro" id="IPR036388">
    <property type="entry name" value="WH-like_DNA-bd_sf"/>
</dbReference>
<evidence type="ECO:0008006" key="10">
    <source>
        <dbReference type="Google" id="ProtNLM"/>
    </source>
</evidence>
<protein>
    <recommendedName>
        <fullName evidence="10">RNA polymerase subunit sigma-24</fullName>
    </recommendedName>
</protein>
<organism evidence="8 9">
    <name type="scientific">Candidatus [Bacteroides] periocalifornicus</name>
    <dbReference type="NCBI Taxonomy" id="1702214"/>
    <lineage>
        <taxon>Bacteria</taxon>
        <taxon>Pseudomonadati</taxon>
        <taxon>Bacteroidota</taxon>
    </lineage>
</organism>
<evidence type="ECO:0000259" key="6">
    <source>
        <dbReference type="Pfam" id="PF04542"/>
    </source>
</evidence>
<dbReference type="GO" id="GO:0003677">
    <property type="term" value="F:DNA binding"/>
    <property type="evidence" value="ECO:0007669"/>
    <property type="project" value="UniProtKB-KW"/>
</dbReference>
<dbReference type="InterPro" id="IPR007627">
    <property type="entry name" value="RNA_pol_sigma70_r2"/>
</dbReference>
<comment type="caution">
    <text evidence="8">The sequence shown here is derived from an EMBL/GenBank/DDBJ whole genome shotgun (WGS) entry which is preliminary data.</text>
</comment>
<dbReference type="InterPro" id="IPR039425">
    <property type="entry name" value="RNA_pol_sigma-70-like"/>
</dbReference>
<dbReference type="CDD" id="cd06171">
    <property type="entry name" value="Sigma70_r4"/>
    <property type="match status" value="1"/>
</dbReference>
<dbReference type="AlphaFoldDB" id="A0A0Q4AXL2"/>
<dbReference type="InterPro" id="IPR013249">
    <property type="entry name" value="RNA_pol_sigma70_r4_t2"/>
</dbReference>
<evidence type="ECO:0000256" key="3">
    <source>
        <dbReference type="ARBA" id="ARBA00023082"/>
    </source>
</evidence>
<keyword evidence="4" id="KW-0238">DNA-binding</keyword>
<dbReference type="PATRIC" id="fig|1702214.3.peg.439"/>
<accession>A0A0Q4AXL2</accession>
<dbReference type="Gene3D" id="1.10.10.10">
    <property type="entry name" value="Winged helix-like DNA-binding domain superfamily/Winged helix DNA-binding domain"/>
    <property type="match status" value="1"/>
</dbReference>
<keyword evidence="2" id="KW-0805">Transcription regulation</keyword>
<dbReference type="STRING" id="1702214.AL399_05980"/>
<dbReference type="EMBL" id="LIIK01000025">
    <property type="protein sequence ID" value="KQM08702.1"/>
    <property type="molecule type" value="Genomic_DNA"/>
</dbReference>
<sequence length="158" mass="18150">MTSKEYNRLVDNESDSLFRFALRVLADATAAEDVVQEAFTRLWERIDTVESGKGKSYLFTTGYHLAIDLVRSRAERVDMEAHGALYEPLPPDIRKRLDEGLALLPEVQRSVILLRDYEGYSYEEIGSMASLSEMQVKVYIHRGRAFLRRFLGELSDLI</sequence>
<dbReference type="Pfam" id="PF04542">
    <property type="entry name" value="Sigma70_r2"/>
    <property type="match status" value="1"/>
</dbReference>
<name>A0A0Q4AXL2_9BACT</name>
<evidence type="ECO:0000313" key="8">
    <source>
        <dbReference type="EMBL" id="KQM08702.1"/>
    </source>
</evidence>
<evidence type="ECO:0000256" key="5">
    <source>
        <dbReference type="ARBA" id="ARBA00023163"/>
    </source>
</evidence>
<proteinExistence type="inferred from homology"/>
<dbReference type="InterPro" id="IPR013324">
    <property type="entry name" value="RNA_pol_sigma_r3/r4-like"/>
</dbReference>
<keyword evidence="9" id="KW-1185">Reference proteome</keyword>
<dbReference type="GO" id="GO:0006352">
    <property type="term" value="P:DNA-templated transcription initiation"/>
    <property type="evidence" value="ECO:0007669"/>
    <property type="project" value="InterPro"/>
</dbReference>
<dbReference type="Pfam" id="PF08281">
    <property type="entry name" value="Sigma70_r4_2"/>
    <property type="match status" value="1"/>
</dbReference>
<dbReference type="NCBIfam" id="TIGR02937">
    <property type="entry name" value="sigma70-ECF"/>
    <property type="match status" value="1"/>
</dbReference>
<evidence type="ECO:0000256" key="1">
    <source>
        <dbReference type="ARBA" id="ARBA00010641"/>
    </source>
</evidence>
<reference evidence="8" key="1">
    <citation type="submission" date="2015-08" db="EMBL/GenBank/DDBJ databases">
        <title>Candidatus Bacteriodes Periocalifornicus.</title>
        <authorList>
            <person name="McLean J.S."/>
            <person name="Kelley S."/>
        </authorList>
    </citation>
    <scope>NUCLEOTIDE SEQUENCE [LARGE SCALE GENOMIC DNA]</scope>
    <source>
        <strain evidence="8">12B</strain>
    </source>
</reference>
<feature type="domain" description="RNA polymerase sigma factor 70 region 4 type 2" evidence="7">
    <location>
        <begin position="95"/>
        <end position="147"/>
    </location>
</feature>
<evidence type="ECO:0000313" key="9">
    <source>
        <dbReference type="Proteomes" id="UP000054172"/>
    </source>
</evidence>
<dbReference type="SUPFAM" id="SSF88659">
    <property type="entry name" value="Sigma3 and sigma4 domains of RNA polymerase sigma factors"/>
    <property type="match status" value="1"/>
</dbReference>
<dbReference type="InterPro" id="IPR014284">
    <property type="entry name" value="RNA_pol_sigma-70_dom"/>
</dbReference>